<organism evidence="2 3">
    <name type="scientific">Heliobacterium chlorum</name>
    <dbReference type="NCBI Taxonomy" id="2698"/>
    <lineage>
        <taxon>Bacteria</taxon>
        <taxon>Bacillati</taxon>
        <taxon>Bacillota</taxon>
        <taxon>Clostridia</taxon>
        <taxon>Eubacteriales</taxon>
        <taxon>Heliobacteriaceae</taxon>
        <taxon>Heliobacterium</taxon>
    </lineage>
</organism>
<dbReference type="InterPro" id="IPR007060">
    <property type="entry name" value="FtsL/DivIC"/>
</dbReference>
<keyword evidence="3" id="KW-1185">Reference proteome</keyword>
<accession>A0ABR7T080</accession>
<comment type="caution">
    <text evidence="2">The sequence shown here is derived from an EMBL/GenBank/DDBJ whole genome shotgun (WGS) entry which is preliminary data.</text>
</comment>
<name>A0ABR7T080_HELCL</name>
<reference evidence="2 3" key="1">
    <citation type="submission" date="2020-07" db="EMBL/GenBank/DDBJ databases">
        <title>Draft whole-genome sequence of Heliobacterium chlorum DSM 3682, type strain.</title>
        <authorList>
            <person name="Kyndt J.A."/>
            <person name="Meyer T.E."/>
            <person name="Imhoff J.F."/>
        </authorList>
    </citation>
    <scope>NUCLEOTIDE SEQUENCE [LARGE SCALE GENOMIC DNA]</scope>
    <source>
        <strain evidence="2 3">DSM 3682</strain>
    </source>
</reference>
<evidence type="ECO:0000313" key="2">
    <source>
        <dbReference type="EMBL" id="MBC9784199.1"/>
    </source>
</evidence>
<keyword evidence="1" id="KW-0175">Coiled coil</keyword>
<feature type="coiled-coil region" evidence="1">
    <location>
        <begin position="35"/>
        <end position="62"/>
    </location>
</feature>
<dbReference type="EMBL" id="JACVHF010000004">
    <property type="protein sequence ID" value="MBC9784199.1"/>
    <property type="molecule type" value="Genomic_DNA"/>
</dbReference>
<evidence type="ECO:0000313" key="3">
    <source>
        <dbReference type="Proteomes" id="UP000617402"/>
    </source>
</evidence>
<protein>
    <submittedName>
        <fullName evidence="2">Septum formation initiator family protein</fullName>
    </submittedName>
</protein>
<dbReference type="RefSeq" id="WP_188039313.1">
    <property type="nucleotide sequence ID" value="NZ_JACVHF010000004.1"/>
</dbReference>
<dbReference type="Pfam" id="PF04977">
    <property type="entry name" value="DivIC"/>
    <property type="match status" value="1"/>
</dbReference>
<proteinExistence type="predicted"/>
<dbReference type="Proteomes" id="UP000617402">
    <property type="component" value="Unassembled WGS sequence"/>
</dbReference>
<sequence>MKRAKARSNRKKMILLIGAGIGLLALAAVPPYLQHRELAQEADRLSADLEQVRTEHGQMQKEKEWLSSDAYVEQVARQQLGLVRPGEVIVVRAKQGNGVPLKKDANGNIQIRD</sequence>
<gene>
    <name evidence="2" type="ORF">H1S01_06695</name>
</gene>
<evidence type="ECO:0000256" key="1">
    <source>
        <dbReference type="SAM" id="Coils"/>
    </source>
</evidence>